<sequence>MNLAKLHMIDLFRWDGWPNAAEWQAFWAFVTAAIALVAAIIALRQYRISVNSRLEQARPFVVVDFRFLGALYACVDVSNAGQTAARNIRFEWSERPVALDERSQEALDRAMVDGSIPFLAPGRKISYMLNRYDDDQNPTDLPRRYEVKAIYDGPAGDSWDSESVLDVDQWAATLVERDRYADVTSQLKKLVEAAHNQKQADEALTRAADSLNVHLEAGFRVQTARQRTQEEREARWKNQEERTARLFGSAQPANSPAGDDAPAAERSGPIE</sequence>
<evidence type="ECO:0000313" key="3">
    <source>
        <dbReference type="EMBL" id="XBX79157.1"/>
    </source>
</evidence>
<feature type="region of interest" description="Disordered" evidence="1">
    <location>
        <begin position="222"/>
        <end position="271"/>
    </location>
</feature>
<keyword evidence="2" id="KW-1133">Transmembrane helix</keyword>
<evidence type="ECO:0000256" key="1">
    <source>
        <dbReference type="SAM" id="MobiDB-lite"/>
    </source>
</evidence>
<feature type="compositionally biased region" description="Basic and acidic residues" evidence="1">
    <location>
        <begin position="227"/>
        <end position="244"/>
    </location>
</feature>
<accession>A0AAU7W050</accession>
<keyword evidence="2" id="KW-0812">Transmembrane</keyword>
<feature type="transmembrane region" description="Helical" evidence="2">
    <location>
        <begin position="25"/>
        <end position="43"/>
    </location>
</feature>
<dbReference type="EMBL" id="CP158357">
    <property type="protein sequence ID" value="XBX79157.1"/>
    <property type="molecule type" value="Genomic_DNA"/>
</dbReference>
<gene>
    <name evidence="3" type="ORF">ABS642_03420</name>
</gene>
<protein>
    <submittedName>
        <fullName evidence="3">Uncharacterized protein</fullName>
    </submittedName>
</protein>
<organism evidence="3">
    <name type="scientific">Microbacterium sp. A8/3-1</name>
    <dbReference type="NCBI Taxonomy" id="3160749"/>
    <lineage>
        <taxon>Bacteria</taxon>
        <taxon>Bacillati</taxon>
        <taxon>Actinomycetota</taxon>
        <taxon>Actinomycetes</taxon>
        <taxon>Micrococcales</taxon>
        <taxon>Microbacteriaceae</taxon>
        <taxon>Microbacterium</taxon>
    </lineage>
</organism>
<keyword evidence="2" id="KW-0472">Membrane</keyword>
<proteinExistence type="predicted"/>
<dbReference type="AlphaFoldDB" id="A0AAU7W050"/>
<reference evidence="3" key="1">
    <citation type="submission" date="2024-06" db="EMBL/GenBank/DDBJ databases">
        <title>Draft genome sequence of Microbacterium sp. strain A8/3-1, isolated from Oxytropis tragacanthoides Fisch. ex DC. Root nodules in the Altai region of Russia.</title>
        <authorList>
            <person name="Sazanova A."/>
            <person name="Guro P."/>
            <person name="Kuznetsova I."/>
            <person name="Belimov A."/>
            <person name="Safronova V."/>
        </authorList>
    </citation>
    <scope>NUCLEOTIDE SEQUENCE</scope>
    <source>
        <strain evidence="3">A8/3-1</strain>
    </source>
</reference>
<dbReference type="RefSeq" id="WP_350352254.1">
    <property type="nucleotide sequence ID" value="NZ_CP158357.1"/>
</dbReference>
<evidence type="ECO:0000256" key="2">
    <source>
        <dbReference type="SAM" id="Phobius"/>
    </source>
</evidence>
<name>A0AAU7W050_9MICO</name>